<accession>A0A379E655</accession>
<proteinExistence type="predicted"/>
<name>A0A379E655_9PORP</name>
<protein>
    <recommendedName>
        <fullName evidence="3">Integrase</fullName>
    </recommendedName>
</protein>
<dbReference type="EMBL" id="UGTF01000002">
    <property type="protein sequence ID" value="SUB88203.1"/>
    <property type="molecule type" value="Genomic_DNA"/>
</dbReference>
<sequence length="146" mass="17176">MAQFSYKLSCDPTLWNARESRLNGKSREAVVTNGKLERLLLSIQSAYLRLCERGVVFLSQLEDYIKRISGLSQGSYRRITLYSKKILRLVYQEVLIDRLLFDTVEIERGENRVLRALDKVSRGDLHHQYNTRKTYAQYIQNPILYQ</sequence>
<organism evidence="1 2">
    <name type="scientific">Porphyromonas macacae</name>
    <dbReference type="NCBI Taxonomy" id="28115"/>
    <lineage>
        <taxon>Bacteria</taxon>
        <taxon>Pseudomonadati</taxon>
        <taxon>Bacteroidota</taxon>
        <taxon>Bacteroidia</taxon>
        <taxon>Bacteroidales</taxon>
        <taxon>Porphyromonadaceae</taxon>
        <taxon>Porphyromonas</taxon>
    </lineage>
</organism>
<gene>
    <name evidence="1" type="ORF">NCTC11632_00266</name>
</gene>
<evidence type="ECO:0000313" key="1">
    <source>
        <dbReference type="EMBL" id="SUB88203.1"/>
    </source>
</evidence>
<reference evidence="1 2" key="1">
    <citation type="submission" date="2018-06" db="EMBL/GenBank/DDBJ databases">
        <authorList>
            <consortium name="Pathogen Informatics"/>
            <person name="Doyle S."/>
        </authorList>
    </citation>
    <scope>NUCLEOTIDE SEQUENCE [LARGE SCALE GENOMIC DNA]</scope>
    <source>
        <strain evidence="1 2">NCTC11632</strain>
    </source>
</reference>
<evidence type="ECO:0008006" key="3">
    <source>
        <dbReference type="Google" id="ProtNLM"/>
    </source>
</evidence>
<dbReference type="Proteomes" id="UP000254156">
    <property type="component" value="Unassembled WGS sequence"/>
</dbReference>
<dbReference type="AlphaFoldDB" id="A0A379E655"/>
<evidence type="ECO:0000313" key="2">
    <source>
        <dbReference type="Proteomes" id="UP000254156"/>
    </source>
</evidence>